<gene>
    <name evidence="3" type="ORF">I5L03_00565</name>
</gene>
<proteinExistence type="predicted"/>
<protein>
    <submittedName>
        <fullName evidence="3">DUF3667 domain-containing protein</fullName>
    </submittedName>
</protein>
<comment type="caution">
    <text evidence="3">The sequence shown here is derived from an EMBL/GenBank/DDBJ whole genome shotgun (WGS) entry which is preliminary data.</text>
</comment>
<keyword evidence="4" id="KW-1185">Reference proteome</keyword>
<keyword evidence="2" id="KW-0812">Transmembrane</keyword>
<accession>A0ABS0N012</accession>
<name>A0ABS0N012_9SPHN</name>
<evidence type="ECO:0000313" key="3">
    <source>
        <dbReference type="EMBL" id="MBH5321072.1"/>
    </source>
</evidence>
<dbReference type="Proteomes" id="UP000602442">
    <property type="component" value="Unassembled WGS sequence"/>
</dbReference>
<feature type="transmembrane region" description="Helical" evidence="2">
    <location>
        <begin position="357"/>
        <end position="381"/>
    </location>
</feature>
<evidence type="ECO:0000313" key="4">
    <source>
        <dbReference type="Proteomes" id="UP000602442"/>
    </source>
</evidence>
<sequence>MSDILGGIGSVVEGGLFSRALEPDSGAKLPHPDQPDACKNCGTPLTGAYCHACGQRGHVHRTIGAFLHELVHGALHFEGKFWRTLPLLIFRPGQLTRRYIEGQRARFVSPMALFLFTVFLMFAVFQVAGLSTSSLDLDDPRRVWNTEIALQDVTDNLERAREERDTTARNLEEARAEDPNSALTARLQDELAQADADIANLEAGQEQLRDIASEIEGGIEPSQSLPESMVQVETEESEMTGVDFLDEGLLAKWNENPGLMLYKLQANAYKFSWLLIPISIPFVWLLFFWKRRFKAYDHAIFITYSLSFVTLLFIILSVLGVAGFGQAAWLLPMFVIPPIHLYKQLRHAYELSRFSAFWRLMVLSIFIWIVIILFVQLLLMLGAY</sequence>
<dbReference type="Pfam" id="PF12412">
    <property type="entry name" value="DUF3667"/>
    <property type="match status" value="1"/>
</dbReference>
<feature type="compositionally biased region" description="Basic and acidic residues" evidence="1">
    <location>
        <begin position="159"/>
        <end position="178"/>
    </location>
</feature>
<feature type="transmembrane region" description="Helical" evidence="2">
    <location>
        <begin position="271"/>
        <end position="289"/>
    </location>
</feature>
<dbReference type="RefSeq" id="WP_197919767.1">
    <property type="nucleotide sequence ID" value="NZ_CAWPTA010000006.1"/>
</dbReference>
<keyword evidence="2" id="KW-0472">Membrane</keyword>
<reference evidence="3 4" key="1">
    <citation type="submission" date="2020-11" db="EMBL/GenBank/DDBJ databases">
        <title>Erythrobacter sediminis sp. nov., a marine bacterium from a tidal flat of Garorim Bay.</title>
        <authorList>
            <person name="Kim D."/>
            <person name="Yoo Y."/>
            <person name="Kim J.-J."/>
        </authorList>
    </citation>
    <scope>NUCLEOTIDE SEQUENCE [LARGE SCALE GENOMIC DNA]</scope>
    <source>
        <strain evidence="3 4">JGD-13</strain>
    </source>
</reference>
<feature type="transmembrane region" description="Helical" evidence="2">
    <location>
        <begin position="107"/>
        <end position="128"/>
    </location>
</feature>
<dbReference type="EMBL" id="JAEANY010000001">
    <property type="protein sequence ID" value="MBH5321072.1"/>
    <property type="molecule type" value="Genomic_DNA"/>
</dbReference>
<organism evidence="3 4">
    <name type="scientific">Aurantiacibacter sediminis</name>
    <dbReference type="NCBI Taxonomy" id="2793064"/>
    <lineage>
        <taxon>Bacteria</taxon>
        <taxon>Pseudomonadati</taxon>
        <taxon>Pseudomonadota</taxon>
        <taxon>Alphaproteobacteria</taxon>
        <taxon>Sphingomonadales</taxon>
        <taxon>Erythrobacteraceae</taxon>
        <taxon>Aurantiacibacter</taxon>
    </lineage>
</organism>
<evidence type="ECO:0000256" key="1">
    <source>
        <dbReference type="SAM" id="MobiDB-lite"/>
    </source>
</evidence>
<dbReference type="InterPro" id="IPR022134">
    <property type="entry name" value="DUF3667"/>
</dbReference>
<keyword evidence="2" id="KW-1133">Transmembrane helix</keyword>
<feature type="transmembrane region" description="Helical" evidence="2">
    <location>
        <begin position="301"/>
        <end position="321"/>
    </location>
</feature>
<feature type="region of interest" description="Disordered" evidence="1">
    <location>
        <begin position="159"/>
        <end position="180"/>
    </location>
</feature>
<evidence type="ECO:0000256" key="2">
    <source>
        <dbReference type="SAM" id="Phobius"/>
    </source>
</evidence>